<gene>
    <name evidence="4" type="primary">8235449</name>
    <name evidence="3" type="ORF">Phum_PHUM538060</name>
</gene>
<evidence type="ECO:0000313" key="4">
    <source>
        <dbReference type="EnsemblMetazoa" id="PHUM538060-PA"/>
    </source>
</evidence>
<protein>
    <recommendedName>
        <fullName evidence="2">DUF4604 domain-containing protein</fullName>
    </recommendedName>
</protein>
<keyword evidence="5" id="KW-1185">Reference proteome</keyword>
<dbReference type="InterPro" id="IPR027911">
    <property type="entry name" value="DUF4604"/>
</dbReference>
<dbReference type="EMBL" id="AAZO01006531">
    <property type="status" value="NOT_ANNOTATED_CDS"/>
    <property type="molecule type" value="Genomic_DNA"/>
</dbReference>
<dbReference type="KEGG" id="phu:Phum_PHUM538060"/>
<dbReference type="Proteomes" id="UP000009046">
    <property type="component" value="Unassembled WGS sequence"/>
</dbReference>
<feature type="domain" description="DUF4604" evidence="2">
    <location>
        <begin position="5"/>
        <end position="100"/>
    </location>
</feature>
<dbReference type="HOGENOM" id="CLU_111288_2_0_1"/>
<organism>
    <name type="scientific">Pediculus humanus subsp. corporis</name>
    <name type="common">Body louse</name>
    <dbReference type="NCBI Taxonomy" id="121224"/>
    <lineage>
        <taxon>Eukaryota</taxon>
        <taxon>Metazoa</taxon>
        <taxon>Ecdysozoa</taxon>
        <taxon>Arthropoda</taxon>
        <taxon>Hexapoda</taxon>
        <taxon>Insecta</taxon>
        <taxon>Pterygota</taxon>
        <taxon>Neoptera</taxon>
        <taxon>Paraneoptera</taxon>
        <taxon>Psocodea</taxon>
        <taxon>Troctomorpha</taxon>
        <taxon>Phthiraptera</taxon>
        <taxon>Anoplura</taxon>
        <taxon>Pediculidae</taxon>
        <taxon>Pediculus</taxon>
    </lineage>
</organism>
<dbReference type="RefSeq" id="XP_002431632.1">
    <property type="nucleotide sequence ID" value="XM_002431587.1"/>
</dbReference>
<evidence type="ECO:0000256" key="1">
    <source>
        <dbReference type="SAM" id="MobiDB-lite"/>
    </source>
</evidence>
<dbReference type="VEuPathDB" id="VectorBase:PHUM538060"/>
<proteinExistence type="predicted"/>
<reference evidence="4" key="3">
    <citation type="submission" date="2020-05" db="UniProtKB">
        <authorList>
            <consortium name="EnsemblMetazoa"/>
        </authorList>
    </citation>
    <scope>IDENTIFICATION</scope>
    <source>
        <strain evidence="4">USDA</strain>
    </source>
</reference>
<dbReference type="InterPro" id="IPR040219">
    <property type="entry name" value="KIAA1143-like"/>
</dbReference>
<dbReference type="Pfam" id="PF15377">
    <property type="entry name" value="DUF4604"/>
    <property type="match status" value="1"/>
</dbReference>
<dbReference type="OMA" id="XEEPASA"/>
<dbReference type="EnsemblMetazoa" id="PHUM538060-RA">
    <property type="protein sequence ID" value="PHUM538060-PA"/>
    <property type="gene ID" value="PHUM538060"/>
</dbReference>
<evidence type="ECO:0000313" key="3">
    <source>
        <dbReference type="EMBL" id="EEB18894.1"/>
    </source>
</evidence>
<dbReference type="EMBL" id="DS235854">
    <property type="protein sequence ID" value="EEB18894.1"/>
    <property type="molecule type" value="Genomic_DNA"/>
</dbReference>
<dbReference type="eggNOG" id="ENOG502S9DQ">
    <property type="taxonomic scope" value="Eukaryota"/>
</dbReference>
<reference evidence="3" key="2">
    <citation type="submission" date="2007-04" db="EMBL/GenBank/DDBJ databases">
        <title>The genome of the human body louse.</title>
        <authorList>
            <consortium name="The Human Body Louse Genome Consortium"/>
            <person name="Kirkness E."/>
            <person name="Walenz B."/>
            <person name="Hass B."/>
            <person name="Bruggner R."/>
            <person name="Strausberg R."/>
        </authorList>
    </citation>
    <scope>NUCLEOTIDE SEQUENCE</scope>
    <source>
        <strain evidence="3">USDA</strain>
    </source>
</reference>
<dbReference type="PANTHER" id="PTHR31195:SF2">
    <property type="entry name" value="GEO02494P1"/>
    <property type="match status" value="1"/>
</dbReference>
<name>E0VZT8_PEDHC</name>
<evidence type="ECO:0000259" key="2">
    <source>
        <dbReference type="Pfam" id="PF15377"/>
    </source>
</evidence>
<dbReference type="InParanoid" id="E0VZT8"/>
<dbReference type="OrthoDB" id="10043580at2759"/>
<accession>E0VZT8</accession>
<feature type="region of interest" description="Disordered" evidence="1">
    <location>
        <begin position="22"/>
        <end position="55"/>
    </location>
</feature>
<dbReference type="FunCoup" id="E0VZT8">
    <property type="interactions" value="1449"/>
</dbReference>
<reference evidence="3" key="1">
    <citation type="submission" date="2007-04" db="EMBL/GenBank/DDBJ databases">
        <title>Annotation of Pediculus humanus corporis strain USDA.</title>
        <authorList>
            <person name="Kirkness E."/>
            <person name="Hannick L."/>
            <person name="Hass B."/>
            <person name="Bruggner R."/>
            <person name="Lawson D."/>
            <person name="Bidwell S."/>
            <person name="Joardar V."/>
            <person name="Caler E."/>
            <person name="Walenz B."/>
            <person name="Inman J."/>
            <person name="Schobel S."/>
            <person name="Galinsky K."/>
            <person name="Amedeo P."/>
            <person name="Strausberg R."/>
        </authorList>
    </citation>
    <scope>NUCLEOTIDE SEQUENCE</scope>
    <source>
        <strain evidence="3">USDA</strain>
    </source>
</reference>
<evidence type="ECO:0000313" key="5">
    <source>
        <dbReference type="Proteomes" id="UP000009046"/>
    </source>
</evidence>
<dbReference type="CTD" id="8235449"/>
<sequence>MYKKRNVAYVKPQEPSFLTKLKREAGYVPGPDINTKKEQLPVDSDSDSEKPDESPVVVVVKPGDLTPEEVAKINAKKKFELENTKADLTKKVIFQKPSNSKRKILDNKEEICEKSKKVKKVSKQLLSFDQGEENEC</sequence>
<dbReference type="AlphaFoldDB" id="E0VZT8"/>
<dbReference type="PANTHER" id="PTHR31195">
    <property type="entry name" value="GEO02494P1"/>
    <property type="match status" value="1"/>
</dbReference>
<dbReference type="GeneID" id="8235449"/>